<dbReference type="Proteomes" id="UP000315295">
    <property type="component" value="Unassembled WGS sequence"/>
</dbReference>
<evidence type="ECO:0000313" key="9">
    <source>
        <dbReference type="Proteomes" id="UP000315295"/>
    </source>
</evidence>
<dbReference type="SUPFAM" id="SSF101941">
    <property type="entry name" value="NAC domain"/>
    <property type="match status" value="1"/>
</dbReference>
<dbReference type="Gene3D" id="3.40.50.300">
    <property type="entry name" value="P-loop containing nucleotide triphosphate hydrolases"/>
    <property type="match status" value="1"/>
</dbReference>
<dbReference type="EMBL" id="VIEB01000679">
    <property type="protein sequence ID" value="TQD83422.1"/>
    <property type="molecule type" value="Genomic_DNA"/>
</dbReference>
<evidence type="ECO:0000256" key="2">
    <source>
        <dbReference type="ARBA" id="ARBA00012955"/>
    </source>
</evidence>
<feature type="compositionally biased region" description="Polar residues" evidence="7">
    <location>
        <begin position="54"/>
        <end position="64"/>
    </location>
</feature>
<reference evidence="8 9" key="1">
    <citation type="journal article" date="2019" name="G3 (Bethesda)">
        <title>Sequencing of a Wild Apple (Malus baccata) Genome Unravels the Differences Between Cultivated and Wild Apple Species Regarding Disease Resistance and Cold Tolerance.</title>
        <authorList>
            <person name="Chen X."/>
        </authorList>
    </citation>
    <scope>NUCLEOTIDE SEQUENCE [LARGE SCALE GENOMIC DNA]</scope>
    <source>
        <strain evidence="9">cv. Shandingzi</strain>
        <tissue evidence="8">Leaves</tissue>
    </source>
</reference>
<dbReference type="InterPro" id="IPR027417">
    <property type="entry name" value="P-loop_NTPase"/>
</dbReference>
<accession>A0A540LAY3</accession>
<name>A0A540LAY3_MALBA</name>
<keyword evidence="5" id="KW-0418">Kinase</keyword>
<evidence type="ECO:0000256" key="6">
    <source>
        <dbReference type="ARBA" id="ARBA00031517"/>
    </source>
</evidence>
<dbReference type="Pfam" id="PF00406">
    <property type="entry name" value="ADK"/>
    <property type="match status" value="1"/>
</dbReference>
<evidence type="ECO:0000256" key="4">
    <source>
        <dbReference type="ARBA" id="ARBA00022741"/>
    </source>
</evidence>
<dbReference type="GO" id="GO:0005524">
    <property type="term" value="F:ATP binding"/>
    <property type="evidence" value="ECO:0007669"/>
    <property type="project" value="InterPro"/>
</dbReference>
<evidence type="ECO:0000256" key="5">
    <source>
        <dbReference type="ARBA" id="ARBA00022777"/>
    </source>
</evidence>
<dbReference type="STRING" id="106549.A0A540LAY3"/>
<evidence type="ECO:0000256" key="3">
    <source>
        <dbReference type="ARBA" id="ARBA00022679"/>
    </source>
</evidence>
<protein>
    <recommendedName>
        <fullName evidence="2">adenylate kinase</fullName>
        <ecNumber evidence="2">2.7.4.3</ecNumber>
    </recommendedName>
    <alternativeName>
        <fullName evidence="6">ATP:AMP phosphotransferase</fullName>
    </alternativeName>
</protein>
<evidence type="ECO:0000256" key="7">
    <source>
        <dbReference type="SAM" id="MobiDB-lite"/>
    </source>
</evidence>
<proteinExistence type="inferred from homology"/>
<gene>
    <name evidence="8" type="ORF">C1H46_031010</name>
</gene>
<dbReference type="PANTHER" id="PTHR23359">
    <property type="entry name" value="NUCLEOTIDE KINASE"/>
    <property type="match status" value="1"/>
</dbReference>
<feature type="region of interest" description="Disordered" evidence="7">
    <location>
        <begin position="29"/>
        <end position="64"/>
    </location>
</feature>
<comment type="similarity">
    <text evidence="1">Belongs to the adenylate kinase family.</text>
</comment>
<keyword evidence="4" id="KW-0547">Nucleotide-binding</keyword>
<dbReference type="AlphaFoldDB" id="A0A540LAY3"/>
<evidence type="ECO:0000313" key="8">
    <source>
        <dbReference type="EMBL" id="TQD83422.1"/>
    </source>
</evidence>
<dbReference type="Gene3D" id="2.170.150.80">
    <property type="entry name" value="NAC domain"/>
    <property type="match status" value="1"/>
</dbReference>
<keyword evidence="3" id="KW-0808">Transferase</keyword>
<sequence length="267" mass="30101">MGLLKAEIAKKRQRLEEDTNGKRFFKRSKIEQKQIQKHREQEKHKLEAKAQRQAAASTSGYSVHTKPISSFSTPSLLAMNDRPPSSYGSIYVPSHHLLCSVITTPNYSSLTIGSELHETKLLLMADVATLNRRNITSGALDTRCNRTTDQGFYKITGKEREIRVEESKAVIGKMRILTFYEACDVKDRNVQWVFLGCPDIGKGTYTSRLCHLLGVPHIATGDLVRDELAASGPFAIQLVEVVNPDKCCEPHLPYLAVWSQKLWPKLY</sequence>
<organism evidence="8 9">
    <name type="scientific">Malus baccata</name>
    <name type="common">Siberian crab apple</name>
    <name type="synonym">Pyrus baccata</name>
    <dbReference type="NCBI Taxonomy" id="106549"/>
    <lineage>
        <taxon>Eukaryota</taxon>
        <taxon>Viridiplantae</taxon>
        <taxon>Streptophyta</taxon>
        <taxon>Embryophyta</taxon>
        <taxon>Tracheophyta</taxon>
        <taxon>Spermatophyta</taxon>
        <taxon>Magnoliopsida</taxon>
        <taxon>eudicotyledons</taxon>
        <taxon>Gunneridae</taxon>
        <taxon>Pentapetalae</taxon>
        <taxon>rosids</taxon>
        <taxon>fabids</taxon>
        <taxon>Rosales</taxon>
        <taxon>Rosaceae</taxon>
        <taxon>Amygdaloideae</taxon>
        <taxon>Maleae</taxon>
        <taxon>Malus</taxon>
    </lineage>
</organism>
<dbReference type="InterPro" id="IPR036093">
    <property type="entry name" value="NAC_dom_sf"/>
</dbReference>
<comment type="caution">
    <text evidence="8">The sequence shown here is derived from an EMBL/GenBank/DDBJ whole genome shotgun (WGS) entry which is preliminary data.</text>
</comment>
<dbReference type="GO" id="GO:0003677">
    <property type="term" value="F:DNA binding"/>
    <property type="evidence" value="ECO:0007669"/>
    <property type="project" value="InterPro"/>
</dbReference>
<dbReference type="SUPFAM" id="SSF52540">
    <property type="entry name" value="P-loop containing nucleoside triphosphate hydrolases"/>
    <property type="match status" value="1"/>
</dbReference>
<keyword evidence="9" id="KW-1185">Reference proteome</keyword>
<dbReference type="EC" id="2.7.4.3" evidence="2"/>
<evidence type="ECO:0000256" key="1">
    <source>
        <dbReference type="ARBA" id="ARBA00007220"/>
    </source>
</evidence>
<dbReference type="GO" id="GO:0004017">
    <property type="term" value="F:AMP kinase activity"/>
    <property type="evidence" value="ECO:0007669"/>
    <property type="project" value="UniProtKB-EC"/>
</dbReference>
<dbReference type="GO" id="GO:0006355">
    <property type="term" value="P:regulation of DNA-templated transcription"/>
    <property type="evidence" value="ECO:0007669"/>
    <property type="project" value="InterPro"/>
</dbReference>
<dbReference type="InterPro" id="IPR000850">
    <property type="entry name" value="Adenylat/UMP-CMP_kin"/>
</dbReference>
<feature type="compositionally biased region" description="Basic and acidic residues" evidence="7">
    <location>
        <begin position="29"/>
        <end position="50"/>
    </location>
</feature>